<name>A0A8K0CC25_IGNLU</name>
<sequence>MEVKKHAKLCEFGDQEDRMIRDRLVIGTKDTALQERLLRVSDLTLTKAGNQCRAAEAEKTQVKTLQERNVEVHAFQKAESKQGNQWKKGKQVGNEVKNSDQVLCDKCGWKHIRNKCPAYEKVCIICKKSNHFTVRCFFKNTQGERANGARTIKTRAKLIKDQNVLIHNLPSKTWSPGRVVDVCSHPRSYIVQNETGNIVRKNSLHLRPSEIEFRTKNDNLAVDTEAETVLPDNRITVQPE</sequence>
<organism evidence="1 2">
    <name type="scientific">Ignelater luminosus</name>
    <name type="common">Cucubano</name>
    <name type="synonym">Pyrophorus luminosus</name>
    <dbReference type="NCBI Taxonomy" id="2038154"/>
    <lineage>
        <taxon>Eukaryota</taxon>
        <taxon>Metazoa</taxon>
        <taxon>Ecdysozoa</taxon>
        <taxon>Arthropoda</taxon>
        <taxon>Hexapoda</taxon>
        <taxon>Insecta</taxon>
        <taxon>Pterygota</taxon>
        <taxon>Neoptera</taxon>
        <taxon>Endopterygota</taxon>
        <taxon>Coleoptera</taxon>
        <taxon>Polyphaga</taxon>
        <taxon>Elateriformia</taxon>
        <taxon>Elateroidea</taxon>
        <taxon>Elateridae</taxon>
        <taxon>Agrypninae</taxon>
        <taxon>Pyrophorini</taxon>
        <taxon>Ignelater</taxon>
    </lineage>
</organism>
<proteinExistence type="predicted"/>
<evidence type="ECO:0000313" key="2">
    <source>
        <dbReference type="Proteomes" id="UP000801492"/>
    </source>
</evidence>
<comment type="caution">
    <text evidence="1">The sequence shown here is derived from an EMBL/GenBank/DDBJ whole genome shotgun (WGS) entry which is preliminary data.</text>
</comment>
<keyword evidence="2" id="KW-1185">Reference proteome</keyword>
<protein>
    <submittedName>
        <fullName evidence="1">Uncharacterized protein</fullName>
    </submittedName>
</protein>
<dbReference type="AlphaFoldDB" id="A0A8K0CC25"/>
<dbReference type="OrthoDB" id="7323790at2759"/>
<gene>
    <name evidence="1" type="ORF">ILUMI_23635</name>
</gene>
<evidence type="ECO:0000313" key="1">
    <source>
        <dbReference type="EMBL" id="KAF2882536.1"/>
    </source>
</evidence>
<accession>A0A8K0CC25</accession>
<reference evidence="1" key="1">
    <citation type="submission" date="2019-08" db="EMBL/GenBank/DDBJ databases">
        <title>The genome of the North American firefly Photinus pyralis.</title>
        <authorList>
            <consortium name="Photinus pyralis genome working group"/>
            <person name="Fallon T.R."/>
            <person name="Sander Lower S.E."/>
            <person name="Weng J.-K."/>
        </authorList>
    </citation>
    <scope>NUCLEOTIDE SEQUENCE</scope>
    <source>
        <strain evidence="1">TRF0915ILg1</strain>
        <tissue evidence="1">Whole body</tissue>
    </source>
</reference>
<dbReference type="EMBL" id="VTPC01090608">
    <property type="protein sequence ID" value="KAF2882536.1"/>
    <property type="molecule type" value="Genomic_DNA"/>
</dbReference>
<dbReference type="Proteomes" id="UP000801492">
    <property type="component" value="Unassembled WGS sequence"/>
</dbReference>